<feature type="domain" description="GH16" evidence="2">
    <location>
        <begin position="7"/>
        <end position="218"/>
    </location>
</feature>
<dbReference type="Pfam" id="PF00722">
    <property type="entry name" value="Glyco_hydro_16"/>
    <property type="match status" value="1"/>
</dbReference>
<keyword evidence="3" id="KW-0378">Hydrolase</keyword>
<comment type="caution">
    <text evidence="3">The sequence shown here is derived from an EMBL/GenBank/DDBJ whole genome shotgun (WGS) entry which is preliminary data.</text>
</comment>
<reference evidence="3 4" key="1">
    <citation type="journal article" date="2016" name="J. Microbiol.">
        <title>Dankookia rubra gen. nov., sp. nov., an alphaproteobacterium isolated from sediment of a shallow stream.</title>
        <authorList>
            <person name="Kim W.H."/>
            <person name="Kim D.H."/>
            <person name="Kang K."/>
            <person name="Ahn T.Y."/>
        </authorList>
    </citation>
    <scope>NUCLEOTIDE SEQUENCE [LARGE SCALE GENOMIC DNA]</scope>
    <source>
        <strain evidence="3 4">JCM30602</strain>
    </source>
</reference>
<dbReference type="CDD" id="cd00413">
    <property type="entry name" value="Glyco_hydrolase_16"/>
    <property type="match status" value="1"/>
</dbReference>
<organism evidence="3 4">
    <name type="scientific">Dankookia rubra</name>
    <dbReference type="NCBI Taxonomy" id="1442381"/>
    <lineage>
        <taxon>Bacteria</taxon>
        <taxon>Pseudomonadati</taxon>
        <taxon>Pseudomonadota</taxon>
        <taxon>Alphaproteobacteria</taxon>
        <taxon>Acetobacterales</taxon>
        <taxon>Roseomonadaceae</taxon>
        <taxon>Dankookia</taxon>
    </lineage>
</organism>
<keyword evidence="4" id="KW-1185">Reference proteome</keyword>
<dbReference type="SUPFAM" id="SSF49899">
    <property type="entry name" value="Concanavalin A-like lectins/glucanases"/>
    <property type="match status" value="1"/>
</dbReference>
<dbReference type="RefSeq" id="WP_133293392.1">
    <property type="nucleotide sequence ID" value="NZ_SMSJ01000273.1"/>
</dbReference>
<comment type="similarity">
    <text evidence="1">Belongs to the glycosyl hydrolase 16 family.</text>
</comment>
<name>A0A4R5PZR2_9PROT</name>
<dbReference type="AlphaFoldDB" id="A0A4R5PZR2"/>
<dbReference type="InterPro" id="IPR000757">
    <property type="entry name" value="Beta-glucanase-like"/>
</dbReference>
<dbReference type="Proteomes" id="UP000295096">
    <property type="component" value="Unassembled WGS sequence"/>
</dbReference>
<sequence length="412" mass="42967">TMAATLDLTQFNTVWDESFDNGTGMLSRNWGPGIDTSVAGQITIRSTPDNQDSGTMVPPWGAPEAGYGYGLFSFTFSMGQGDAPGPYALLWPGTDVWPGPELDLVELLPGGQAYSTIHWKGADGSNQFQSYNLDGVDVKQTHTYSLDWQAGRLSMYVDGVQKWTTTEHVPADAAHGGENEAPGIGMQTWWSTDAQHGSGYDNTITLYDVQYAAANGTYTGGTGGSGGGSNGGGANTTPGDIAPAAKFGYVGSYAKTAWEGHTTFGGADYHTFGATGAWNNTPAVLMAPAAWNAGFASKLAFDNFVQANIDLHAAGTQALDVMLVSAKRGAMTLADGNDHLTWVAHSNGTGAALNTMTIKTGAGDDVVKVTAAGLSSLADYDRTDNGSLYNGSYDGRYSVADVTFGSGKDSVT</sequence>
<evidence type="ECO:0000259" key="2">
    <source>
        <dbReference type="PROSITE" id="PS51762"/>
    </source>
</evidence>
<accession>A0A4R5PZR2</accession>
<feature type="non-terminal residue" evidence="3">
    <location>
        <position position="1"/>
    </location>
</feature>
<dbReference type="PROSITE" id="PS51762">
    <property type="entry name" value="GH16_2"/>
    <property type="match status" value="1"/>
</dbReference>
<feature type="non-terminal residue" evidence="3">
    <location>
        <position position="412"/>
    </location>
</feature>
<dbReference type="InterPro" id="IPR013320">
    <property type="entry name" value="ConA-like_dom_sf"/>
</dbReference>
<evidence type="ECO:0000313" key="4">
    <source>
        <dbReference type="Proteomes" id="UP000295096"/>
    </source>
</evidence>
<gene>
    <name evidence="3" type="ORF">E2C06_36510</name>
</gene>
<dbReference type="GO" id="GO:0004553">
    <property type="term" value="F:hydrolase activity, hydrolyzing O-glycosyl compounds"/>
    <property type="evidence" value="ECO:0007669"/>
    <property type="project" value="InterPro"/>
</dbReference>
<dbReference type="OrthoDB" id="6769681at2"/>
<dbReference type="GO" id="GO:0005975">
    <property type="term" value="P:carbohydrate metabolic process"/>
    <property type="evidence" value="ECO:0007669"/>
    <property type="project" value="InterPro"/>
</dbReference>
<proteinExistence type="inferred from homology"/>
<protein>
    <submittedName>
        <fullName evidence="3">Glycosyl hydrolase family protein</fullName>
    </submittedName>
</protein>
<dbReference type="EMBL" id="SMSJ01000273">
    <property type="protein sequence ID" value="TDH55876.1"/>
    <property type="molecule type" value="Genomic_DNA"/>
</dbReference>
<evidence type="ECO:0000256" key="1">
    <source>
        <dbReference type="ARBA" id="ARBA00006865"/>
    </source>
</evidence>
<dbReference type="Gene3D" id="2.60.120.200">
    <property type="match status" value="1"/>
</dbReference>
<evidence type="ECO:0000313" key="3">
    <source>
        <dbReference type="EMBL" id="TDH55876.1"/>
    </source>
</evidence>